<keyword evidence="3" id="KW-0830">Ubiquinone</keyword>
<evidence type="ECO:0000256" key="1">
    <source>
        <dbReference type="ARBA" id="ARBA00022630"/>
    </source>
</evidence>
<evidence type="ECO:0000313" key="8">
    <source>
        <dbReference type="Proteomes" id="UP000245728"/>
    </source>
</evidence>
<keyword evidence="8" id="KW-1185">Reference proteome</keyword>
<gene>
    <name evidence="7" type="ORF">HMF8227_01834</name>
</gene>
<evidence type="ECO:0000256" key="4">
    <source>
        <dbReference type="SAM" id="Phobius"/>
    </source>
</evidence>
<dbReference type="OrthoDB" id="9806195at2"/>
<protein>
    <submittedName>
        <fullName evidence="7">Na(+)-translocating NADH-quinone reductase subunit</fullName>
        <ecNumber evidence="7">1.6.5.-</ecNumber>
    </submittedName>
</protein>
<dbReference type="SUPFAM" id="SSF54292">
    <property type="entry name" value="2Fe-2S ferredoxin-like"/>
    <property type="match status" value="1"/>
</dbReference>
<dbReference type="InterPro" id="IPR001433">
    <property type="entry name" value="OxRdtase_FAD/NAD-bd"/>
</dbReference>
<dbReference type="SUPFAM" id="SSF63380">
    <property type="entry name" value="Riboflavin synthase domain-like"/>
    <property type="match status" value="1"/>
</dbReference>
<name>A0A2S2E5S0_9ALTE</name>
<evidence type="ECO:0000259" key="6">
    <source>
        <dbReference type="PROSITE" id="PS51384"/>
    </source>
</evidence>
<dbReference type="Gene3D" id="3.40.50.80">
    <property type="entry name" value="Nucleotide-binding domain of ferredoxin-NADP reductase (FNR) module"/>
    <property type="match status" value="1"/>
</dbReference>
<dbReference type="PROSITE" id="PS51085">
    <property type="entry name" value="2FE2S_FER_2"/>
    <property type="match status" value="1"/>
</dbReference>
<feature type="domain" description="2Fe-2S ferredoxin-type" evidence="5">
    <location>
        <begin position="241"/>
        <end position="337"/>
    </location>
</feature>
<dbReference type="AlphaFoldDB" id="A0A2S2E5S0"/>
<dbReference type="PANTHER" id="PTHR43644:SF1">
    <property type="entry name" value="NAD(P)H-FLAVIN REDUCTASE"/>
    <property type="match status" value="1"/>
</dbReference>
<dbReference type="Proteomes" id="UP000245728">
    <property type="component" value="Chromosome"/>
</dbReference>
<dbReference type="InterPro" id="IPR012675">
    <property type="entry name" value="Beta-grasp_dom_sf"/>
</dbReference>
<dbReference type="InterPro" id="IPR017927">
    <property type="entry name" value="FAD-bd_FR_type"/>
</dbReference>
<dbReference type="InterPro" id="IPR039261">
    <property type="entry name" value="FNR_nucleotide-bd"/>
</dbReference>
<keyword evidence="2" id="KW-0274">FAD</keyword>
<dbReference type="Pfam" id="PF00175">
    <property type="entry name" value="NAD_binding_1"/>
    <property type="match status" value="1"/>
</dbReference>
<dbReference type="EC" id="1.6.5.-" evidence="7"/>
<feature type="transmembrane region" description="Helical" evidence="4">
    <location>
        <begin position="204"/>
        <end position="224"/>
    </location>
</feature>
<evidence type="ECO:0000313" key="7">
    <source>
        <dbReference type="EMBL" id="AWL12307.1"/>
    </source>
</evidence>
<dbReference type="GO" id="GO:0016491">
    <property type="term" value="F:oxidoreductase activity"/>
    <property type="evidence" value="ECO:0007669"/>
    <property type="project" value="UniProtKB-KW"/>
</dbReference>
<feature type="domain" description="FAD-binding FR-type" evidence="6">
    <location>
        <begin position="337"/>
        <end position="466"/>
    </location>
</feature>
<dbReference type="InterPro" id="IPR001709">
    <property type="entry name" value="Flavoprot_Pyr_Nucl_cyt_Rdtase"/>
</dbReference>
<keyword evidence="7" id="KW-0560">Oxidoreductase</keyword>
<keyword evidence="4" id="KW-0472">Membrane</keyword>
<dbReference type="Gene3D" id="3.10.20.30">
    <property type="match status" value="1"/>
</dbReference>
<proteinExistence type="predicted"/>
<accession>A0A2S2E5S0</accession>
<keyword evidence="4" id="KW-0812">Transmembrane</keyword>
<organism evidence="7 8">
    <name type="scientific">Saliniradius amylolyticus</name>
    <dbReference type="NCBI Taxonomy" id="2183582"/>
    <lineage>
        <taxon>Bacteria</taxon>
        <taxon>Pseudomonadati</taxon>
        <taxon>Pseudomonadota</taxon>
        <taxon>Gammaproteobacteria</taxon>
        <taxon>Alteromonadales</taxon>
        <taxon>Alteromonadaceae</taxon>
        <taxon>Saliniradius</taxon>
    </lineage>
</organism>
<evidence type="ECO:0000256" key="3">
    <source>
        <dbReference type="ARBA" id="ARBA00023075"/>
    </source>
</evidence>
<dbReference type="EMBL" id="CP029347">
    <property type="protein sequence ID" value="AWL12307.1"/>
    <property type="molecule type" value="Genomic_DNA"/>
</dbReference>
<dbReference type="InterPro" id="IPR036010">
    <property type="entry name" value="2Fe-2S_ferredoxin-like_sf"/>
</dbReference>
<sequence length="608" mass="67507">MNWIKPLHKWLSLLVGVQLLIWLGTGLYFNLADHQAASGNALRQSVDTETVRPVLSLVPVSQLPVNRVEQIKLHWIHSQPYYQAIHQSQPHARQRQQSSLYSATTGLRVSLSDRQLTDIALASYTGTAEMEQARRLTPPVDDLPGNQNPVWQVIMDDDAGTAIYVNPANGRVIKHMNDDSRLWDFMLMLHFMDYTDTGGFNHSLIIIVALSTLLLAVSGVIWLVERLRNLGFTFPWQRESRSLTVLGPGGSLLNTGPFNDADTLHDGLAGQHIALPSSCGGGGSCGLCRVGLSSEVGVTAAERALLSDEDIESGTRLACQHKCREVDGVEIDRISSGAEHTMTLVDTEFVTPFIKRLSFYLNEEPCLSLAPGAHMPFFIPEGMHNSYPDDIPEKFARYWQDQNGQVVKRAAAVRHYSIANYDPQRHRLTFFVRWQQPSGVGSGYLGSLRPGDEVKVSEPVSEFLMPEGSRKKKVFVGGGSGISPLYAMIMSLASQSAPPPAVFFYGARSELDLACKAELQTLSDSSGWFDYRPVLSRASEHWRGETGYVQGPLERYLQEHGAMDTEFYLCGPEAMMIEVRELLLKFGVANEAVLQDDFSVNKRSEVHE</sequence>
<dbReference type="Pfam" id="PF00111">
    <property type="entry name" value="Fer2"/>
    <property type="match status" value="1"/>
</dbReference>
<evidence type="ECO:0000256" key="2">
    <source>
        <dbReference type="ARBA" id="ARBA00022827"/>
    </source>
</evidence>
<keyword evidence="1" id="KW-0285">Flavoprotein</keyword>
<dbReference type="InterPro" id="IPR005625">
    <property type="entry name" value="PepSY-ass_TM"/>
</dbReference>
<keyword evidence="4" id="KW-1133">Transmembrane helix</keyword>
<dbReference type="RefSeq" id="WP_109339893.1">
    <property type="nucleotide sequence ID" value="NZ_CP029347.1"/>
</dbReference>
<dbReference type="PANTHER" id="PTHR43644">
    <property type="entry name" value="NA(+)-TRANSLOCATING NADH-QUINONE REDUCTASE SUBUNIT"/>
    <property type="match status" value="1"/>
</dbReference>
<dbReference type="PROSITE" id="PS51384">
    <property type="entry name" value="FAD_FR"/>
    <property type="match status" value="1"/>
</dbReference>
<dbReference type="InterPro" id="IPR001041">
    <property type="entry name" value="2Fe-2S_ferredoxin-type"/>
</dbReference>
<dbReference type="SUPFAM" id="SSF52343">
    <property type="entry name" value="Ferredoxin reductase-like, C-terminal NADP-linked domain"/>
    <property type="match status" value="1"/>
</dbReference>
<evidence type="ECO:0000259" key="5">
    <source>
        <dbReference type="PROSITE" id="PS51085"/>
    </source>
</evidence>
<dbReference type="InterPro" id="IPR017938">
    <property type="entry name" value="Riboflavin_synthase-like_b-brl"/>
</dbReference>
<dbReference type="KEGG" id="salh:HMF8227_01834"/>
<reference evidence="7 8" key="1">
    <citation type="submission" date="2018-05" db="EMBL/GenBank/DDBJ databases">
        <title>Salinimonas sp. HMF8227 Genome sequencing and assembly.</title>
        <authorList>
            <person name="Kang H."/>
            <person name="Kang J."/>
            <person name="Cha I."/>
            <person name="Kim H."/>
            <person name="Joh K."/>
        </authorList>
    </citation>
    <scope>NUCLEOTIDE SEQUENCE [LARGE SCALE GENOMIC DNA]</scope>
    <source>
        <strain evidence="7 8">HMF8227</strain>
    </source>
</reference>
<dbReference type="GO" id="GO:0051536">
    <property type="term" value="F:iron-sulfur cluster binding"/>
    <property type="evidence" value="ECO:0007669"/>
    <property type="project" value="InterPro"/>
</dbReference>
<dbReference type="PRINTS" id="PR00410">
    <property type="entry name" value="PHEHYDRXLASE"/>
</dbReference>
<dbReference type="PRINTS" id="PR00371">
    <property type="entry name" value="FPNCR"/>
</dbReference>
<dbReference type="Gene3D" id="2.40.30.10">
    <property type="entry name" value="Translation factors"/>
    <property type="match status" value="1"/>
</dbReference>
<dbReference type="Pfam" id="PF03929">
    <property type="entry name" value="PepSY_TM"/>
    <property type="match status" value="1"/>
</dbReference>